<gene>
    <name evidence="1" type="ORF">VB264_05005</name>
</gene>
<name>A0ABU5QKA4_9BACT</name>
<evidence type="ECO:0000313" key="2">
    <source>
        <dbReference type="Proteomes" id="UP001304671"/>
    </source>
</evidence>
<dbReference type="Proteomes" id="UP001304671">
    <property type="component" value="Unassembled WGS sequence"/>
</dbReference>
<dbReference type="PANTHER" id="PTHR34613:SF1">
    <property type="entry name" value="SLL6017 PROTEIN"/>
    <property type="match status" value="1"/>
</dbReference>
<reference evidence="1 2" key="1">
    <citation type="submission" date="2023-12" db="EMBL/GenBank/DDBJ databases">
        <title>Novel species of the genus Arcicella isolated from rivers.</title>
        <authorList>
            <person name="Lu H."/>
        </authorList>
    </citation>
    <scope>NUCLEOTIDE SEQUENCE [LARGE SCALE GENOMIC DNA]</scope>
    <source>
        <strain evidence="1 2">LMG 21963</strain>
    </source>
</reference>
<proteinExistence type="predicted"/>
<dbReference type="RefSeq" id="WP_323247300.1">
    <property type="nucleotide sequence ID" value="NZ_JAYFUL010000006.1"/>
</dbReference>
<evidence type="ECO:0008006" key="3">
    <source>
        <dbReference type="Google" id="ProtNLM"/>
    </source>
</evidence>
<comment type="caution">
    <text evidence="1">The sequence shown here is derived from an EMBL/GenBank/DDBJ whole genome shotgun (WGS) entry which is preliminary data.</text>
</comment>
<protein>
    <recommendedName>
        <fullName evidence="3">Transposase/invertase (TIGR01784 family)</fullName>
    </recommendedName>
</protein>
<accession>A0ABU5QKA4</accession>
<dbReference type="PANTHER" id="PTHR34613">
    <property type="entry name" value="SLL0800 PROTEIN"/>
    <property type="match status" value="1"/>
</dbReference>
<keyword evidence="2" id="KW-1185">Reference proteome</keyword>
<sequence>MKSKKQANQYDKIFKENIEAVIPSLMENILGISAVLSEELPDDIQHTKERKPDVLKKITDIQGNIFVLQIEFQVVDESDMIYRMAEYNVMLARKYKLPIEQFVIYLGIKKPKFSTRIESKLLNYNFPLITFSELDYHIFLKSDKPEEIILSILANFREEEPKNVLKEIIHRIEETTEGDFSLRRYMQQLRVLSQLRNLEQKLKEIIMISIAEYINEEKDPAFMIAKEREQTKFVINLLSESDFSIEKIAKVTGVSLDFVKNIQQQLKLLPE</sequence>
<organism evidence="1 2">
    <name type="scientific">Arcicella aquatica</name>
    <dbReference type="NCBI Taxonomy" id="217141"/>
    <lineage>
        <taxon>Bacteria</taxon>
        <taxon>Pseudomonadati</taxon>
        <taxon>Bacteroidota</taxon>
        <taxon>Cytophagia</taxon>
        <taxon>Cytophagales</taxon>
        <taxon>Flectobacillaceae</taxon>
        <taxon>Arcicella</taxon>
    </lineage>
</organism>
<evidence type="ECO:0000313" key="1">
    <source>
        <dbReference type="EMBL" id="MEA5257134.1"/>
    </source>
</evidence>
<dbReference type="EMBL" id="JAYFUL010000006">
    <property type="protein sequence ID" value="MEA5257134.1"/>
    <property type="molecule type" value="Genomic_DNA"/>
</dbReference>